<evidence type="ECO:0000313" key="9">
    <source>
        <dbReference type="EMBL" id="VCU69360.1"/>
    </source>
</evidence>
<dbReference type="GO" id="GO:0055085">
    <property type="term" value="P:transmembrane transport"/>
    <property type="evidence" value="ECO:0007669"/>
    <property type="project" value="InterPro"/>
</dbReference>
<dbReference type="InterPro" id="IPR035906">
    <property type="entry name" value="MetI-like_sf"/>
</dbReference>
<feature type="transmembrane region" description="Helical" evidence="7">
    <location>
        <begin position="249"/>
        <end position="270"/>
    </location>
</feature>
<evidence type="ECO:0000256" key="6">
    <source>
        <dbReference type="ARBA" id="ARBA00023136"/>
    </source>
</evidence>
<evidence type="ECO:0000256" key="3">
    <source>
        <dbReference type="ARBA" id="ARBA00022475"/>
    </source>
</evidence>
<feature type="transmembrane region" description="Helical" evidence="7">
    <location>
        <begin position="212"/>
        <end position="229"/>
    </location>
</feature>
<dbReference type="EMBL" id="UWPJ01000013">
    <property type="protein sequence ID" value="VCU69360.1"/>
    <property type="molecule type" value="Genomic_DNA"/>
</dbReference>
<dbReference type="RefSeq" id="WP_124078708.1">
    <property type="nucleotide sequence ID" value="NZ_UWPJ01000013.1"/>
</dbReference>
<keyword evidence="4 7" id="KW-0812">Transmembrane</keyword>
<dbReference type="OrthoDB" id="8859188at2"/>
<dbReference type="AlphaFoldDB" id="A0A3P4B0V0"/>
<evidence type="ECO:0000256" key="1">
    <source>
        <dbReference type="ARBA" id="ARBA00004651"/>
    </source>
</evidence>
<dbReference type="Gene3D" id="1.10.3720.10">
    <property type="entry name" value="MetI-like"/>
    <property type="match status" value="1"/>
</dbReference>
<keyword evidence="2 7" id="KW-0813">Transport</keyword>
<dbReference type="CDD" id="cd06261">
    <property type="entry name" value="TM_PBP2"/>
    <property type="match status" value="1"/>
</dbReference>
<organism evidence="9 10">
    <name type="scientific">Pigmentiphaga humi</name>
    <dbReference type="NCBI Taxonomy" id="2478468"/>
    <lineage>
        <taxon>Bacteria</taxon>
        <taxon>Pseudomonadati</taxon>
        <taxon>Pseudomonadota</taxon>
        <taxon>Betaproteobacteria</taxon>
        <taxon>Burkholderiales</taxon>
        <taxon>Alcaligenaceae</taxon>
        <taxon>Pigmentiphaga</taxon>
    </lineage>
</organism>
<keyword evidence="5 7" id="KW-1133">Transmembrane helix</keyword>
<evidence type="ECO:0000256" key="4">
    <source>
        <dbReference type="ARBA" id="ARBA00022692"/>
    </source>
</evidence>
<feature type="transmembrane region" description="Helical" evidence="7">
    <location>
        <begin position="35"/>
        <end position="53"/>
    </location>
</feature>
<keyword evidence="3" id="KW-1003">Cell membrane</keyword>
<proteinExistence type="inferred from homology"/>
<dbReference type="PROSITE" id="PS50928">
    <property type="entry name" value="ABC_TM1"/>
    <property type="match status" value="1"/>
</dbReference>
<protein>
    <submittedName>
        <fullName evidence="9">Aliphatic sulfonates transport permease protein SsuC</fullName>
    </submittedName>
</protein>
<feature type="transmembrane region" description="Helical" evidence="7">
    <location>
        <begin position="135"/>
        <end position="165"/>
    </location>
</feature>
<evidence type="ECO:0000256" key="5">
    <source>
        <dbReference type="ARBA" id="ARBA00022989"/>
    </source>
</evidence>
<sequence>MTSANLDITPRQASLAEAASLSRKGGYVQAWKKNTVVQGIPLIAVLLLLWELLPRWGMVDAIFIPPLSDVARAWWDLLLTGELFTHIQASLARSAIGFCLAVAVAIPLGFLMGRYEGFERLTDLLVQSLRNTPQFALLPLFIILMGIGEASKIAITFYSAIWFILINTISGVKSVDPLLIKAARAMGASDAAIFSQVLLPASIPSIVSGARLGVKAAIVSVIGAEMLAAKSGLGYLVQHSQLMMEMPTMYAGIVTITAIGLATNYALVWFERRATSWKAASEVVTR</sequence>
<dbReference type="InterPro" id="IPR000515">
    <property type="entry name" value="MetI-like"/>
</dbReference>
<evidence type="ECO:0000256" key="2">
    <source>
        <dbReference type="ARBA" id="ARBA00022448"/>
    </source>
</evidence>
<comment type="subcellular location">
    <subcellularLocation>
        <location evidence="1 7">Cell membrane</location>
        <topology evidence="1 7">Multi-pass membrane protein</topology>
    </subcellularLocation>
</comment>
<name>A0A3P4B0V0_9BURK</name>
<feature type="transmembrane region" description="Helical" evidence="7">
    <location>
        <begin position="95"/>
        <end position="115"/>
    </location>
</feature>
<comment type="similarity">
    <text evidence="7">Belongs to the binding-protein-dependent transport system permease family.</text>
</comment>
<keyword evidence="10" id="KW-1185">Reference proteome</keyword>
<dbReference type="PANTHER" id="PTHR30151">
    <property type="entry name" value="ALKANE SULFONATE ABC TRANSPORTER-RELATED, MEMBRANE SUBUNIT"/>
    <property type="match status" value="1"/>
</dbReference>
<evidence type="ECO:0000256" key="7">
    <source>
        <dbReference type="RuleBase" id="RU363032"/>
    </source>
</evidence>
<dbReference type="Proteomes" id="UP000277294">
    <property type="component" value="Unassembled WGS sequence"/>
</dbReference>
<dbReference type="GO" id="GO:0005886">
    <property type="term" value="C:plasma membrane"/>
    <property type="evidence" value="ECO:0007669"/>
    <property type="project" value="UniProtKB-SubCell"/>
</dbReference>
<dbReference type="SUPFAM" id="SSF161098">
    <property type="entry name" value="MetI-like"/>
    <property type="match status" value="1"/>
</dbReference>
<evidence type="ECO:0000259" key="8">
    <source>
        <dbReference type="PROSITE" id="PS50928"/>
    </source>
</evidence>
<gene>
    <name evidence="9" type="primary">ssuC_6</name>
    <name evidence="9" type="ORF">PIGHUM_01422</name>
</gene>
<reference evidence="9 10" key="1">
    <citation type="submission" date="2018-10" db="EMBL/GenBank/DDBJ databases">
        <authorList>
            <person name="Criscuolo A."/>
        </authorList>
    </citation>
    <scope>NUCLEOTIDE SEQUENCE [LARGE SCALE GENOMIC DNA]</scope>
    <source>
        <strain evidence="9">DnA1</strain>
    </source>
</reference>
<dbReference type="Pfam" id="PF00528">
    <property type="entry name" value="BPD_transp_1"/>
    <property type="match status" value="1"/>
</dbReference>
<feature type="domain" description="ABC transmembrane type-1" evidence="8">
    <location>
        <begin position="87"/>
        <end position="267"/>
    </location>
</feature>
<evidence type="ECO:0000313" key="10">
    <source>
        <dbReference type="Proteomes" id="UP000277294"/>
    </source>
</evidence>
<dbReference type="PANTHER" id="PTHR30151:SF0">
    <property type="entry name" value="ABC TRANSPORTER PERMEASE PROTEIN MJ0413-RELATED"/>
    <property type="match status" value="1"/>
</dbReference>
<accession>A0A3P4B0V0</accession>
<keyword evidence="6 7" id="KW-0472">Membrane</keyword>